<dbReference type="PRINTS" id="PR00260">
    <property type="entry name" value="CHEMTRNSDUCR"/>
</dbReference>
<proteinExistence type="inferred from homology"/>
<comment type="similarity">
    <text evidence="2">Belongs to the methyl-accepting chemotaxis (MCP) protein family.</text>
</comment>
<dbReference type="Pfam" id="PF00015">
    <property type="entry name" value="MCPsignal"/>
    <property type="match status" value="1"/>
</dbReference>
<keyword evidence="1 3" id="KW-0807">Transducer</keyword>
<organism evidence="6 7">
    <name type="scientific">Ureibacillus aquaedulcis</name>
    <dbReference type="NCBI Taxonomy" id="3058421"/>
    <lineage>
        <taxon>Bacteria</taxon>
        <taxon>Bacillati</taxon>
        <taxon>Bacillota</taxon>
        <taxon>Bacilli</taxon>
        <taxon>Bacillales</taxon>
        <taxon>Caryophanaceae</taxon>
        <taxon>Ureibacillus</taxon>
    </lineage>
</organism>
<dbReference type="Gene3D" id="3.30.450.20">
    <property type="entry name" value="PAS domain"/>
    <property type="match status" value="1"/>
</dbReference>
<dbReference type="RefSeq" id="WP_301137971.1">
    <property type="nucleotide sequence ID" value="NZ_JAUHTQ010000005.1"/>
</dbReference>
<gene>
    <name evidence="6" type="ORF">QYB95_08790</name>
</gene>
<dbReference type="Proteomes" id="UP001172743">
    <property type="component" value="Unassembled WGS sequence"/>
</dbReference>
<sequence>MLFLKRKEEQAKQPSIEEVPRNFDGQVQVAVDQLKGIVEQVNIASMDLEKTSSSSKNQISILLEHSMQTAENTHQVTVKMSEIESSALHISAFSQEILSNSQTSNEELEISVESFQSLLGKFDALNKSHHILLQQMNQLVLNSKKIHDIVHTIGSISQKTRILALNASIEAARAGDHGKSFAVVANEVGNLAAQTSTAVEQTRENLELILNGINGSTNMVETETIQIEEGSNELKEILKSMHSFKSRLTSITSMVSESTESVEEQRENIQEISQLLQEISQLDMENKEHVHQVTYDLDKQHVNVQEIRSISTALTHTSEELQSLVNNDPTTMNMQIDRTVIDDSISILSNPIHAKELNSLHPHVHQKLLDGILSANAQLEAIWSNRLDGSFIYSNPTAALVNAKLRPWFIEASQGNTFVSDIYVSALTKKACITLSMPIQEGDKVIGVLGADLIIS</sequence>
<dbReference type="SUPFAM" id="SSF103190">
    <property type="entry name" value="Sensory domain-like"/>
    <property type="match status" value="1"/>
</dbReference>
<dbReference type="PANTHER" id="PTHR32089">
    <property type="entry name" value="METHYL-ACCEPTING CHEMOTAXIS PROTEIN MCPB"/>
    <property type="match status" value="1"/>
</dbReference>
<evidence type="ECO:0000313" key="7">
    <source>
        <dbReference type="Proteomes" id="UP001172743"/>
    </source>
</evidence>
<evidence type="ECO:0000313" key="6">
    <source>
        <dbReference type="EMBL" id="MDN4493629.1"/>
    </source>
</evidence>
<dbReference type="InterPro" id="IPR029151">
    <property type="entry name" value="Sensor-like_sf"/>
</dbReference>
<dbReference type="SUPFAM" id="SSF58104">
    <property type="entry name" value="Methyl-accepting chemotaxis protein (MCP) signaling domain"/>
    <property type="match status" value="1"/>
</dbReference>
<keyword evidence="4" id="KW-0175">Coiled coil</keyword>
<dbReference type="PROSITE" id="PS50111">
    <property type="entry name" value="CHEMOTAXIS_TRANSDUC_2"/>
    <property type="match status" value="1"/>
</dbReference>
<evidence type="ECO:0000256" key="4">
    <source>
        <dbReference type="SAM" id="Coils"/>
    </source>
</evidence>
<dbReference type="CDD" id="cd18773">
    <property type="entry name" value="PDC1_HK_sensor"/>
    <property type="match status" value="1"/>
</dbReference>
<dbReference type="Gene3D" id="1.10.287.950">
    <property type="entry name" value="Methyl-accepting chemotaxis protein"/>
    <property type="match status" value="1"/>
</dbReference>
<dbReference type="InterPro" id="IPR004090">
    <property type="entry name" value="Chemotax_Me-accpt_rcpt"/>
</dbReference>
<keyword evidence="7" id="KW-1185">Reference proteome</keyword>
<evidence type="ECO:0000256" key="1">
    <source>
        <dbReference type="ARBA" id="ARBA00023224"/>
    </source>
</evidence>
<comment type="caution">
    <text evidence="6">The sequence shown here is derived from an EMBL/GenBank/DDBJ whole genome shotgun (WGS) entry which is preliminary data.</text>
</comment>
<dbReference type="InterPro" id="IPR004089">
    <property type="entry name" value="MCPsignal_dom"/>
</dbReference>
<name>A0ABT8GQD9_9BACL</name>
<feature type="coiled-coil region" evidence="4">
    <location>
        <begin position="255"/>
        <end position="292"/>
    </location>
</feature>
<evidence type="ECO:0000256" key="3">
    <source>
        <dbReference type="PROSITE-ProRule" id="PRU00284"/>
    </source>
</evidence>
<reference evidence="6" key="1">
    <citation type="submission" date="2023-07" db="EMBL/GenBank/DDBJ databases">
        <title>Ureibacillus sp. isolated from freshwater well.</title>
        <authorList>
            <person name="Kirdat K."/>
            <person name="Bhatt A."/>
            <person name="Teware R."/>
            <person name="Bhavsar Y."/>
            <person name="Yadav A."/>
        </authorList>
    </citation>
    <scope>NUCLEOTIDE SEQUENCE</scope>
    <source>
        <strain evidence="6">BA0131</strain>
    </source>
</reference>
<dbReference type="EMBL" id="JAUHTQ010000005">
    <property type="protein sequence ID" value="MDN4493629.1"/>
    <property type="molecule type" value="Genomic_DNA"/>
</dbReference>
<accession>A0ABT8GQD9</accession>
<dbReference type="SMART" id="SM00283">
    <property type="entry name" value="MA"/>
    <property type="match status" value="1"/>
</dbReference>
<evidence type="ECO:0000259" key="5">
    <source>
        <dbReference type="PROSITE" id="PS50111"/>
    </source>
</evidence>
<protein>
    <submittedName>
        <fullName evidence="6">Methyl-accepting chemotaxis protein</fullName>
    </submittedName>
</protein>
<feature type="domain" description="Methyl-accepting transducer" evidence="5">
    <location>
        <begin position="44"/>
        <end position="280"/>
    </location>
</feature>
<evidence type="ECO:0000256" key="2">
    <source>
        <dbReference type="ARBA" id="ARBA00029447"/>
    </source>
</evidence>
<dbReference type="PANTHER" id="PTHR32089:SF112">
    <property type="entry name" value="LYSOZYME-LIKE PROTEIN-RELATED"/>
    <property type="match status" value="1"/>
</dbReference>